<dbReference type="PANTHER" id="PTHR43730:SF1">
    <property type="entry name" value="BETA-MANNOSIDASE"/>
    <property type="match status" value="1"/>
</dbReference>
<dbReference type="EMBL" id="JBHSOA010000042">
    <property type="protein sequence ID" value="MFC5853953.1"/>
    <property type="molecule type" value="Genomic_DNA"/>
</dbReference>
<reference evidence="7" key="1">
    <citation type="journal article" date="2019" name="Int. J. Syst. Evol. Microbiol.">
        <title>The Global Catalogue of Microorganisms (GCM) 10K type strain sequencing project: providing services to taxonomists for standard genome sequencing and annotation.</title>
        <authorList>
            <consortium name="The Broad Institute Genomics Platform"/>
            <consortium name="The Broad Institute Genome Sequencing Center for Infectious Disease"/>
            <person name="Wu L."/>
            <person name="Ma J."/>
        </authorList>
    </citation>
    <scope>NUCLEOTIDE SEQUENCE [LARGE SCALE GENOMIC DNA]</scope>
    <source>
        <strain evidence="7">JCM 10411</strain>
    </source>
</reference>
<dbReference type="InterPro" id="IPR028082">
    <property type="entry name" value="Peripla_BP_I"/>
</dbReference>
<evidence type="ECO:0000256" key="2">
    <source>
        <dbReference type="ARBA" id="ARBA00023125"/>
    </source>
</evidence>
<evidence type="ECO:0000256" key="1">
    <source>
        <dbReference type="ARBA" id="ARBA00023015"/>
    </source>
</evidence>
<dbReference type="InterPro" id="IPR050887">
    <property type="entry name" value="Beta-mannosidase_GH2"/>
</dbReference>
<keyword evidence="3" id="KW-0804">Transcription</keyword>
<comment type="caution">
    <text evidence="6">The sequence shown here is derived from an EMBL/GenBank/DDBJ whole genome shotgun (WGS) entry which is preliminary data.</text>
</comment>
<dbReference type="InterPro" id="IPR017853">
    <property type="entry name" value="GH"/>
</dbReference>
<keyword evidence="1" id="KW-0805">Transcription regulation</keyword>
<dbReference type="Proteomes" id="UP001596180">
    <property type="component" value="Unassembled WGS sequence"/>
</dbReference>
<keyword evidence="7" id="KW-1185">Reference proteome</keyword>
<name>A0ABW1E109_9ACTN</name>
<dbReference type="PANTHER" id="PTHR43730">
    <property type="entry name" value="BETA-MANNOSIDASE"/>
    <property type="match status" value="1"/>
</dbReference>
<dbReference type="CDD" id="cd06267">
    <property type="entry name" value="PBP1_LacI_sugar_binding-like"/>
    <property type="match status" value="1"/>
</dbReference>
<dbReference type="SUPFAM" id="SSF53822">
    <property type="entry name" value="Periplasmic binding protein-like I"/>
    <property type="match status" value="1"/>
</dbReference>
<proteinExistence type="predicted"/>
<accession>A0ABW1E109</accession>
<dbReference type="InterPro" id="IPR046335">
    <property type="entry name" value="LacI/GalR-like_sensor"/>
</dbReference>
<dbReference type="Gene3D" id="3.40.50.2300">
    <property type="match status" value="2"/>
</dbReference>
<sequence>MDDRGFRRRPLLQVGGVVPHGTPSAAVLRLCDELGLMVWQDFLFACASYPEEQPLRGEVEAEARDNVVRLMPHPGLVLWNGNNENLWGFRDWEWEPALRGDSWGGGYYLDLLPRVVAELDPTRPYTAGSPWSGSWDHHPNDPAHGTHHSWEVWNRRDYAEYRDSVPRFVAEFGWQAPPALATLRRALPGERLAPDSLGMLHHQKAEDGNGKLDRGLARHFTPPEDDFDRWHYLTQVVQARAVAGGIEHWRSHWPVCAGTVVWQLNDCWPVSSWSAVDGDSRLKPLYHELRRVYADRLLTLQPGADGDTDRPVLAVINQSAEPWHTSVSLRRMRADGTVLVEQVLDLTVPAVAEAVRYLAALGHRRIARVCGPAGLGHSAIRAEAFDRTLAELGLHGGRHVETGFSGEEGARATRTLLLTPDRPTAIVYDIMAVAGLGVAAERGVSVPDDLSLLAWDDSQLCRLTHPTLSAMSHDVHRFGAEVTEVLFDVIAGEKVRPRPVATPSLVPRRSTAPPRA</sequence>
<keyword evidence="4" id="KW-0326">Glycosidase</keyword>
<feature type="domain" description="Transcriptional regulator LacI/GalR-like sensor" evidence="5">
    <location>
        <begin position="355"/>
        <end position="511"/>
    </location>
</feature>
<evidence type="ECO:0000259" key="5">
    <source>
        <dbReference type="Pfam" id="PF13377"/>
    </source>
</evidence>
<dbReference type="Gene3D" id="3.20.20.80">
    <property type="entry name" value="Glycosidases"/>
    <property type="match status" value="1"/>
</dbReference>
<dbReference type="Pfam" id="PF13377">
    <property type="entry name" value="Peripla_BP_3"/>
    <property type="match status" value="1"/>
</dbReference>
<evidence type="ECO:0000313" key="6">
    <source>
        <dbReference type="EMBL" id="MFC5853953.1"/>
    </source>
</evidence>
<keyword evidence="2" id="KW-0238">DNA-binding</keyword>
<gene>
    <name evidence="6" type="ORF">ACFPZI_19725</name>
</gene>
<evidence type="ECO:0000313" key="7">
    <source>
        <dbReference type="Proteomes" id="UP001596180"/>
    </source>
</evidence>
<dbReference type="SUPFAM" id="SSF51445">
    <property type="entry name" value="(Trans)glycosidases"/>
    <property type="match status" value="1"/>
</dbReference>
<organism evidence="6 7">
    <name type="scientific">Streptomyces chlorus</name>
    <dbReference type="NCBI Taxonomy" id="887452"/>
    <lineage>
        <taxon>Bacteria</taxon>
        <taxon>Bacillati</taxon>
        <taxon>Actinomycetota</taxon>
        <taxon>Actinomycetes</taxon>
        <taxon>Kitasatosporales</taxon>
        <taxon>Streptomycetaceae</taxon>
        <taxon>Streptomyces</taxon>
    </lineage>
</organism>
<evidence type="ECO:0000256" key="3">
    <source>
        <dbReference type="ARBA" id="ARBA00023163"/>
    </source>
</evidence>
<evidence type="ECO:0000256" key="4">
    <source>
        <dbReference type="ARBA" id="ARBA00023295"/>
    </source>
</evidence>
<keyword evidence="4" id="KW-0378">Hydrolase</keyword>
<protein>
    <submittedName>
        <fullName evidence="6">Substrate-binding domain-containing protein</fullName>
    </submittedName>
</protein>